<accession>A0A4Y8WPF6</accession>
<dbReference type="Gene3D" id="1.10.1670.10">
    <property type="entry name" value="Helix-hairpin-Helix base-excision DNA repair enzymes (C-terminal)"/>
    <property type="match status" value="1"/>
</dbReference>
<dbReference type="GO" id="GO:0035485">
    <property type="term" value="F:adenine/guanine mispair binding"/>
    <property type="evidence" value="ECO:0007669"/>
    <property type="project" value="TreeGrafter"/>
</dbReference>
<dbReference type="Gene3D" id="3.90.79.10">
    <property type="entry name" value="Nucleoside Triphosphate Pyrophosphohydrolase"/>
    <property type="match status" value="1"/>
</dbReference>
<keyword evidence="10 14" id="KW-0408">Iron</keyword>
<comment type="caution">
    <text evidence="16">The sequence shown here is derived from an EMBL/GenBank/DDBJ whole genome shotgun (WGS) entry which is preliminary data.</text>
</comment>
<dbReference type="PANTHER" id="PTHR42944:SF1">
    <property type="entry name" value="ADENINE DNA GLYCOSYLASE"/>
    <property type="match status" value="1"/>
</dbReference>
<dbReference type="SMART" id="SM00478">
    <property type="entry name" value="ENDO3c"/>
    <property type="match status" value="1"/>
</dbReference>
<dbReference type="Gene3D" id="1.10.340.30">
    <property type="entry name" value="Hypothetical protein, domain 2"/>
    <property type="match status" value="1"/>
</dbReference>
<keyword evidence="6" id="KW-0004">4Fe-4S</keyword>
<dbReference type="EC" id="3.2.2.31" evidence="4 14"/>
<keyword evidence="9" id="KW-0378">Hydrolase</keyword>
<keyword evidence="8 14" id="KW-0227">DNA damage</keyword>
<dbReference type="Pfam" id="PF10576">
    <property type="entry name" value="EndIII_4Fe-2S"/>
    <property type="match status" value="1"/>
</dbReference>
<dbReference type="InterPro" id="IPR044298">
    <property type="entry name" value="MIG/MutY"/>
</dbReference>
<dbReference type="InterPro" id="IPR023170">
    <property type="entry name" value="HhH_base_excis_C"/>
</dbReference>
<dbReference type="GO" id="GO:0032357">
    <property type="term" value="F:oxidized purine DNA binding"/>
    <property type="evidence" value="ECO:0007669"/>
    <property type="project" value="TreeGrafter"/>
</dbReference>
<dbReference type="InterPro" id="IPR003265">
    <property type="entry name" value="HhH-GPD_domain"/>
</dbReference>
<dbReference type="Pfam" id="PF14815">
    <property type="entry name" value="NUDIX_4"/>
    <property type="match status" value="1"/>
</dbReference>
<evidence type="ECO:0000256" key="12">
    <source>
        <dbReference type="ARBA" id="ARBA00023204"/>
    </source>
</evidence>
<dbReference type="InterPro" id="IPR011257">
    <property type="entry name" value="DNA_glycosylase"/>
</dbReference>
<dbReference type="GO" id="GO:0051539">
    <property type="term" value="F:4 iron, 4 sulfur cluster binding"/>
    <property type="evidence" value="ECO:0007669"/>
    <property type="project" value="UniProtKB-UniRule"/>
</dbReference>
<dbReference type="Pfam" id="PF00730">
    <property type="entry name" value="HhH-GPD"/>
    <property type="match status" value="1"/>
</dbReference>
<gene>
    <name evidence="16" type="primary">mutY</name>
    <name evidence="16" type="ORF">E4P47_04730</name>
</gene>
<evidence type="ECO:0000313" key="16">
    <source>
        <dbReference type="EMBL" id="TFH95354.1"/>
    </source>
</evidence>
<keyword evidence="13 14" id="KW-0326">Glycosidase</keyword>
<dbReference type="InterPro" id="IPR015797">
    <property type="entry name" value="NUDIX_hydrolase-like_dom_sf"/>
</dbReference>
<protein>
    <recommendedName>
        <fullName evidence="5 14">Adenine DNA glycosylase</fullName>
        <ecNumber evidence="4 14">3.2.2.31</ecNumber>
    </recommendedName>
</protein>
<comment type="cofactor">
    <cofactor evidence="14">
        <name>[4Fe-4S] cluster</name>
        <dbReference type="ChEBI" id="CHEBI:49883"/>
    </cofactor>
    <text evidence="14">Binds 1 [4Fe-4S] cluster.</text>
</comment>
<dbReference type="Proteomes" id="UP000297225">
    <property type="component" value="Unassembled WGS sequence"/>
</dbReference>
<dbReference type="OrthoDB" id="9802365at2"/>
<dbReference type="NCBIfam" id="TIGR01084">
    <property type="entry name" value="mutY"/>
    <property type="match status" value="1"/>
</dbReference>
<dbReference type="FunFam" id="1.10.340.30:FF:000002">
    <property type="entry name" value="Adenine DNA glycosylase"/>
    <property type="match status" value="1"/>
</dbReference>
<evidence type="ECO:0000256" key="5">
    <source>
        <dbReference type="ARBA" id="ARBA00022023"/>
    </source>
</evidence>
<evidence type="ECO:0000256" key="3">
    <source>
        <dbReference type="ARBA" id="ARBA00008343"/>
    </source>
</evidence>
<evidence type="ECO:0000256" key="10">
    <source>
        <dbReference type="ARBA" id="ARBA00023004"/>
    </source>
</evidence>
<comment type="similarity">
    <text evidence="3 14">Belongs to the Nth/MutY family.</text>
</comment>
<dbReference type="SUPFAM" id="SSF48150">
    <property type="entry name" value="DNA-glycosylase"/>
    <property type="match status" value="1"/>
</dbReference>
<dbReference type="PANTHER" id="PTHR42944">
    <property type="entry name" value="ADENINE DNA GLYCOSYLASE"/>
    <property type="match status" value="1"/>
</dbReference>
<evidence type="ECO:0000256" key="8">
    <source>
        <dbReference type="ARBA" id="ARBA00022763"/>
    </source>
</evidence>
<reference evidence="16 17" key="1">
    <citation type="submission" date="2019-03" db="EMBL/GenBank/DDBJ databases">
        <title>Porphyromonas levii Isolated from the Uterus of Dairy Cows.</title>
        <authorList>
            <person name="Francis A.M."/>
        </authorList>
    </citation>
    <scope>NUCLEOTIDE SEQUENCE [LARGE SCALE GENOMIC DNA]</scope>
    <source>
        <strain evidence="16 17">AF5678</strain>
    </source>
</reference>
<keyword evidence="17" id="KW-1185">Reference proteome</keyword>
<evidence type="ECO:0000256" key="4">
    <source>
        <dbReference type="ARBA" id="ARBA00012045"/>
    </source>
</evidence>
<dbReference type="CDD" id="cd03431">
    <property type="entry name" value="NUDIX_DNA_Glycosylase_C-MutY"/>
    <property type="match status" value="1"/>
</dbReference>
<evidence type="ECO:0000256" key="14">
    <source>
        <dbReference type="RuleBase" id="RU365096"/>
    </source>
</evidence>
<comment type="catalytic activity">
    <reaction evidence="1 14">
        <text>Hydrolyzes free adenine bases from 7,8-dihydro-8-oxoguanine:adenine mismatched double-stranded DNA, leaving an apurinic site.</text>
        <dbReference type="EC" id="3.2.2.31"/>
    </reaction>
</comment>
<comment type="function">
    <text evidence="2">Adenine glycosylase active on G-A mispairs. MutY also corrects error-prone DNA synthesis past GO lesions which are due to the oxidatively damaged form of guanine: 7,8-dihydro-8-oxoguanine (8-oxo-dGTP).</text>
</comment>
<organism evidence="16 17">
    <name type="scientific">Porphyromonas levii</name>
    <dbReference type="NCBI Taxonomy" id="28114"/>
    <lineage>
        <taxon>Bacteria</taxon>
        <taxon>Pseudomonadati</taxon>
        <taxon>Bacteroidota</taxon>
        <taxon>Bacteroidia</taxon>
        <taxon>Bacteroidales</taxon>
        <taxon>Porphyromonadaceae</taxon>
        <taxon>Porphyromonas</taxon>
    </lineage>
</organism>
<dbReference type="CDD" id="cd00056">
    <property type="entry name" value="ENDO3c"/>
    <property type="match status" value="1"/>
</dbReference>
<evidence type="ECO:0000259" key="15">
    <source>
        <dbReference type="SMART" id="SM00478"/>
    </source>
</evidence>
<dbReference type="InterPro" id="IPR003651">
    <property type="entry name" value="Endonuclease3_FeS-loop_motif"/>
</dbReference>
<dbReference type="GO" id="GO:0006298">
    <property type="term" value="P:mismatch repair"/>
    <property type="evidence" value="ECO:0007669"/>
    <property type="project" value="TreeGrafter"/>
</dbReference>
<evidence type="ECO:0000256" key="6">
    <source>
        <dbReference type="ARBA" id="ARBA00022485"/>
    </source>
</evidence>
<dbReference type="GO" id="GO:0034039">
    <property type="term" value="F:8-oxo-7,8-dihydroguanine DNA N-glycosylase activity"/>
    <property type="evidence" value="ECO:0007669"/>
    <property type="project" value="TreeGrafter"/>
</dbReference>
<name>A0A4Y8WPF6_9PORP</name>
<evidence type="ECO:0000313" key="17">
    <source>
        <dbReference type="Proteomes" id="UP000297225"/>
    </source>
</evidence>
<evidence type="ECO:0000256" key="13">
    <source>
        <dbReference type="ARBA" id="ARBA00023295"/>
    </source>
</evidence>
<dbReference type="GO" id="GO:0046872">
    <property type="term" value="F:metal ion binding"/>
    <property type="evidence" value="ECO:0007669"/>
    <property type="project" value="UniProtKB-UniRule"/>
</dbReference>
<dbReference type="GO" id="GO:0006284">
    <property type="term" value="P:base-excision repair"/>
    <property type="evidence" value="ECO:0007669"/>
    <property type="project" value="UniProtKB-UniRule"/>
</dbReference>
<sequence length="359" mass="41714">MKERLYPTHDEGHLSLFRRLLLDWFDQYGRTLPWRGIDDPYRIWVSEIILQQTQVVQGWDYYKRFIEAYPDVVALANARDEDVLFLWEGLGYYSRAHNMLAAARQIVAQHGGSFPRNEKEVSALKGIGPYTTAAIMSIAYNYPLAVVDGNVYRVLSRVDATEVPIDTTQGQKYYSALAAEYLDGTQPGKYNQAMMDLGAMICTPRAPKCQECPIGSLCNSKGNRELIELLPIKSKKLVVNNRYLDYFLLLDGDNFWIEQRDKRGIWKGLYQFPLIESTEHTMSEEEIQEHLKGKWRLQKTFDLKPHRLTHRLLHIRIHLCYAIETTSLPSPYLSMPLSKHPTLAFPKPLRQFLDHHFQY</sequence>
<dbReference type="RefSeq" id="WP_134849879.1">
    <property type="nucleotide sequence ID" value="NZ_CP197400.1"/>
</dbReference>
<dbReference type="GO" id="GO:0000701">
    <property type="term" value="F:purine-specific mismatch base pair DNA N-glycosylase activity"/>
    <property type="evidence" value="ECO:0007669"/>
    <property type="project" value="UniProtKB-EC"/>
</dbReference>
<evidence type="ECO:0000256" key="9">
    <source>
        <dbReference type="ARBA" id="ARBA00022801"/>
    </source>
</evidence>
<feature type="domain" description="HhH-GPD" evidence="15">
    <location>
        <begin position="49"/>
        <end position="200"/>
    </location>
</feature>
<evidence type="ECO:0000256" key="2">
    <source>
        <dbReference type="ARBA" id="ARBA00002933"/>
    </source>
</evidence>
<dbReference type="EMBL" id="SPNC01000054">
    <property type="protein sequence ID" value="TFH95354.1"/>
    <property type="molecule type" value="Genomic_DNA"/>
</dbReference>
<evidence type="ECO:0000256" key="7">
    <source>
        <dbReference type="ARBA" id="ARBA00022723"/>
    </source>
</evidence>
<dbReference type="AlphaFoldDB" id="A0A4Y8WPF6"/>
<keyword evidence="11" id="KW-0411">Iron-sulfur</keyword>
<dbReference type="SMART" id="SM00525">
    <property type="entry name" value="FES"/>
    <property type="match status" value="1"/>
</dbReference>
<dbReference type="STRING" id="1122973.GCA_000379925_01814"/>
<keyword evidence="7" id="KW-0479">Metal-binding</keyword>
<keyword evidence="12" id="KW-0234">DNA repair</keyword>
<dbReference type="SUPFAM" id="SSF55811">
    <property type="entry name" value="Nudix"/>
    <property type="match status" value="1"/>
</dbReference>
<evidence type="ECO:0000256" key="1">
    <source>
        <dbReference type="ARBA" id="ARBA00000843"/>
    </source>
</evidence>
<dbReference type="InterPro" id="IPR005760">
    <property type="entry name" value="A/G_AdeGlyc_MutY"/>
</dbReference>
<dbReference type="InterPro" id="IPR029119">
    <property type="entry name" value="MutY_C"/>
</dbReference>
<proteinExistence type="inferred from homology"/>
<evidence type="ECO:0000256" key="11">
    <source>
        <dbReference type="ARBA" id="ARBA00023014"/>
    </source>
</evidence>